<feature type="domain" description="Methionyl/Leucyl tRNA synthetase" evidence="6">
    <location>
        <begin position="8"/>
        <end position="94"/>
    </location>
</feature>
<accession>X1TJ40</accession>
<proteinExistence type="predicted"/>
<sequence>MIKFIENYIVPKTKKNEILARLKNEELKDLCVSRKGLDWGIDSPIDKKFKIYVWFDALINYISGANGNWPADVHIIGKGINWFHSVIWPAILISA</sequence>
<evidence type="ECO:0000256" key="1">
    <source>
        <dbReference type="ARBA" id="ARBA00022598"/>
    </source>
</evidence>
<dbReference type="EMBL" id="BARW01006280">
    <property type="protein sequence ID" value="GAI87580.1"/>
    <property type="molecule type" value="Genomic_DNA"/>
</dbReference>
<reference evidence="7" key="1">
    <citation type="journal article" date="2014" name="Front. Microbiol.">
        <title>High frequency of phylogenetically diverse reductive dehalogenase-homologous genes in deep subseafloor sedimentary metagenomes.</title>
        <authorList>
            <person name="Kawai M."/>
            <person name="Futagami T."/>
            <person name="Toyoda A."/>
            <person name="Takaki Y."/>
            <person name="Nishi S."/>
            <person name="Hori S."/>
            <person name="Arai W."/>
            <person name="Tsubouchi T."/>
            <person name="Morono Y."/>
            <person name="Uchiyama I."/>
            <person name="Ito T."/>
            <person name="Fujiyama A."/>
            <person name="Inagaki F."/>
            <person name="Takami H."/>
        </authorList>
    </citation>
    <scope>NUCLEOTIDE SEQUENCE</scope>
    <source>
        <strain evidence="7">Expedition CK06-06</strain>
    </source>
</reference>
<protein>
    <recommendedName>
        <fullName evidence="6">Methionyl/Leucyl tRNA synthetase domain-containing protein</fullName>
    </recommendedName>
</protein>
<organism evidence="7">
    <name type="scientific">marine sediment metagenome</name>
    <dbReference type="NCBI Taxonomy" id="412755"/>
    <lineage>
        <taxon>unclassified sequences</taxon>
        <taxon>metagenomes</taxon>
        <taxon>ecological metagenomes</taxon>
    </lineage>
</organism>
<evidence type="ECO:0000256" key="5">
    <source>
        <dbReference type="ARBA" id="ARBA00023146"/>
    </source>
</evidence>
<keyword evidence="4" id="KW-0648">Protein biosynthesis</keyword>
<dbReference type="InterPro" id="IPR023457">
    <property type="entry name" value="Met-tRNA_synth_2"/>
</dbReference>
<evidence type="ECO:0000256" key="4">
    <source>
        <dbReference type="ARBA" id="ARBA00022917"/>
    </source>
</evidence>
<dbReference type="Pfam" id="PF09334">
    <property type="entry name" value="tRNA-synt_1g"/>
    <property type="match status" value="1"/>
</dbReference>
<comment type="caution">
    <text evidence="7">The sequence shown here is derived from an EMBL/GenBank/DDBJ whole genome shotgun (WGS) entry which is preliminary data.</text>
</comment>
<evidence type="ECO:0000313" key="7">
    <source>
        <dbReference type="EMBL" id="GAI87580.1"/>
    </source>
</evidence>
<feature type="non-terminal residue" evidence="7">
    <location>
        <position position="95"/>
    </location>
</feature>
<keyword evidence="5" id="KW-0030">Aminoacyl-tRNA synthetase</keyword>
<dbReference type="GO" id="GO:0006431">
    <property type="term" value="P:methionyl-tRNA aminoacylation"/>
    <property type="evidence" value="ECO:0007669"/>
    <property type="project" value="TreeGrafter"/>
</dbReference>
<keyword evidence="3" id="KW-0067">ATP-binding</keyword>
<dbReference type="InterPro" id="IPR014729">
    <property type="entry name" value="Rossmann-like_a/b/a_fold"/>
</dbReference>
<keyword evidence="2" id="KW-0547">Nucleotide-binding</keyword>
<dbReference type="PANTHER" id="PTHR43326">
    <property type="entry name" value="METHIONYL-TRNA SYNTHETASE"/>
    <property type="match status" value="1"/>
</dbReference>
<dbReference type="Gene3D" id="3.40.50.620">
    <property type="entry name" value="HUPs"/>
    <property type="match status" value="1"/>
</dbReference>
<evidence type="ECO:0000259" key="6">
    <source>
        <dbReference type="Pfam" id="PF09334"/>
    </source>
</evidence>
<gene>
    <name evidence="7" type="ORF">S12H4_13186</name>
</gene>
<keyword evidence="1" id="KW-0436">Ligase</keyword>
<name>X1TJ40_9ZZZZ</name>
<dbReference type="SUPFAM" id="SSF52374">
    <property type="entry name" value="Nucleotidylyl transferase"/>
    <property type="match status" value="1"/>
</dbReference>
<evidence type="ECO:0000256" key="2">
    <source>
        <dbReference type="ARBA" id="ARBA00022741"/>
    </source>
</evidence>
<dbReference type="AlphaFoldDB" id="X1TJ40"/>
<dbReference type="GO" id="GO:0004825">
    <property type="term" value="F:methionine-tRNA ligase activity"/>
    <property type="evidence" value="ECO:0007669"/>
    <property type="project" value="InterPro"/>
</dbReference>
<evidence type="ECO:0000256" key="3">
    <source>
        <dbReference type="ARBA" id="ARBA00022840"/>
    </source>
</evidence>
<dbReference type="InterPro" id="IPR015413">
    <property type="entry name" value="Methionyl/Leucyl_tRNA_Synth"/>
</dbReference>
<dbReference type="Gene3D" id="2.170.220.10">
    <property type="match status" value="1"/>
</dbReference>
<dbReference type="PANTHER" id="PTHR43326:SF2">
    <property type="entry name" value="METHIONINE--TRNA LIGASE"/>
    <property type="match status" value="1"/>
</dbReference>
<dbReference type="GO" id="GO:0005524">
    <property type="term" value="F:ATP binding"/>
    <property type="evidence" value="ECO:0007669"/>
    <property type="project" value="UniProtKB-KW"/>
</dbReference>